<protein>
    <submittedName>
        <fullName evidence="3">CPBP family intramembrane metalloprotease</fullName>
    </submittedName>
</protein>
<organism evidence="3 4">
    <name type="scientific">Stenotrophomonas oahuensis</name>
    <dbReference type="NCBI Taxonomy" id="3003271"/>
    <lineage>
        <taxon>Bacteria</taxon>
        <taxon>Pseudomonadati</taxon>
        <taxon>Pseudomonadota</taxon>
        <taxon>Gammaproteobacteria</taxon>
        <taxon>Lysobacterales</taxon>
        <taxon>Lysobacteraceae</taxon>
        <taxon>Stenotrophomonas</taxon>
    </lineage>
</organism>
<feature type="transmembrane region" description="Helical" evidence="1">
    <location>
        <begin position="36"/>
        <end position="63"/>
    </location>
</feature>
<feature type="transmembrane region" description="Helical" evidence="1">
    <location>
        <begin position="97"/>
        <end position="119"/>
    </location>
</feature>
<feature type="domain" description="CAAX prenyl protease 2/Lysostaphin resistance protein A-like" evidence="2">
    <location>
        <begin position="129"/>
        <end position="229"/>
    </location>
</feature>
<keyword evidence="3" id="KW-0482">Metalloprotease</keyword>
<keyword evidence="1" id="KW-1133">Transmembrane helix</keyword>
<feature type="transmembrane region" description="Helical" evidence="1">
    <location>
        <begin position="165"/>
        <end position="183"/>
    </location>
</feature>
<feature type="transmembrane region" description="Helical" evidence="1">
    <location>
        <begin position="69"/>
        <end position="85"/>
    </location>
</feature>
<dbReference type="Proteomes" id="UP001302072">
    <property type="component" value="Chromosome"/>
</dbReference>
<keyword evidence="4" id="KW-1185">Reference proteome</keyword>
<feature type="transmembrane region" description="Helical" evidence="1">
    <location>
        <begin position="142"/>
        <end position="158"/>
    </location>
</feature>
<dbReference type="RefSeq" id="WP_311191409.1">
    <property type="nucleotide sequence ID" value="NZ_CP115541.1"/>
</dbReference>
<keyword evidence="3" id="KW-0645">Protease</keyword>
<name>A0ABY9YMU1_9GAMM</name>
<dbReference type="Pfam" id="PF02517">
    <property type="entry name" value="Rce1-like"/>
    <property type="match status" value="1"/>
</dbReference>
<reference evidence="3 4" key="1">
    <citation type="submission" date="2022-12" db="EMBL/GenBank/DDBJ databases">
        <title>Two new species, Stenotrophomonas aracearum and Stenotrophomonas oahuensis, isolated from Anthurium (Araceae family) in Hawaii.</title>
        <authorList>
            <person name="Chunag S.C."/>
            <person name="Dobhal S."/>
            <person name="Alvarez A."/>
            <person name="Arif M."/>
        </authorList>
    </citation>
    <scope>NUCLEOTIDE SEQUENCE [LARGE SCALE GENOMIC DNA]</scope>
    <source>
        <strain evidence="3 4">A5586</strain>
    </source>
</reference>
<accession>A0ABY9YMU1</accession>
<sequence>MDAVIFAVSFTLICAALFLLVRLFDQRIPVSMALLGALLLGLDDLVTGLASTVPALAVFGGGWNWSGKVYSLVLSVLVILALKLDRHAVGLTFKQRTPWLSVAAVLGFIVWGSVLGWVFQPGSADAETLAFQVTMPGLAEELVYRGVVPTVLLGAVWGRALPERGYWPVIIGTAIAFGLWHSLGYSKGTWNIDPMSGLFPFIGSLAGGWLRFRTGSLLVPVLGHGLANLAFHVVGGLAA</sequence>
<evidence type="ECO:0000256" key="1">
    <source>
        <dbReference type="SAM" id="Phobius"/>
    </source>
</evidence>
<evidence type="ECO:0000313" key="3">
    <source>
        <dbReference type="EMBL" id="WNH52204.1"/>
    </source>
</evidence>
<dbReference type="GO" id="GO:0008237">
    <property type="term" value="F:metallopeptidase activity"/>
    <property type="evidence" value="ECO:0007669"/>
    <property type="project" value="UniProtKB-KW"/>
</dbReference>
<keyword evidence="1" id="KW-0812">Transmembrane</keyword>
<proteinExistence type="predicted"/>
<evidence type="ECO:0000259" key="2">
    <source>
        <dbReference type="Pfam" id="PF02517"/>
    </source>
</evidence>
<keyword evidence="3" id="KW-0378">Hydrolase</keyword>
<keyword evidence="1" id="KW-0472">Membrane</keyword>
<gene>
    <name evidence="3" type="ORF">PDM29_18000</name>
</gene>
<dbReference type="EMBL" id="CP115541">
    <property type="protein sequence ID" value="WNH52204.1"/>
    <property type="molecule type" value="Genomic_DNA"/>
</dbReference>
<dbReference type="InterPro" id="IPR003675">
    <property type="entry name" value="Rce1/LyrA-like_dom"/>
</dbReference>
<feature type="transmembrane region" description="Helical" evidence="1">
    <location>
        <begin position="6"/>
        <end position="24"/>
    </location>
</feature>
<evidence type="ECO:0000313" key="4">
    <source>
        <dbReference type="Proteomes" id="UP001302072"/>
    </source>
</evidence>